<dbReference type="RefSeq" id="WP_226094226.1">
    <property type="nucleotide sequence ID" value="NZ_JAHLCK010000005.1"/>
</dbReference>
<evidence type="ECO:0000313" key="2">
    <source>
        <dbReference type="Proteomes" id="UP001609186"/>
    </source>
</evidence>
<sequence>MLAGAPDTPARAFAVHFHDPSAAMRAVDLFMTLMTNPTQAVLTLDALVDTCARFDPSDADQRLIVRTMVVPMLARRLKWLELLLRACPHSPATRAMFEQVERALACASSRLDGPRLPPAGAADTAQPA</sequence>
<protein>
    <submittedName>
        <fullName evidence="1">Uncharacterized protein</fullName>
    </submittedName>
</protein>
<reference evidence="1 2" key="1">
    <citation type="submission" date="2024-10" db="EMBL/GenBank/DDBJ databases">
        <title>Burkholderia semiarida in Mexico.</title>
        <authorList>
            <person name="Estrada P."/>
        </authorList>
    </citation>
    <scope>NUCLEOTIDE SEQUENCE [LARGE SCALE GENOMIC DNA]</scope>
    <source>
        <strain evidence="1 2">CLM7-1</strain>
    </source>
</reference>
<name>A0ABW7KW16_9BURK</name>
<comment type="caution">
    <text evidence="1">The sequence shown here is derived from an EMBL/GenBank/DDBJ whole genome shotgun (WGS) entry which is preliminary data.</text>
</comment>
<proteinExistence type="predicted"/>
<accession>A0ABW7KW16</accession>
<organism evidence="1 2">
    <name type="scientific">Burkholderia semiarida</name>
    <dbReference type="NCBI Taxonomy" id="2843303"/>
    <lineage>
        <taxon>Bacteria</taxon>
        <taxon>Pseudomonadati</taxon>
        <taxon>Pseudomonadota</taxon>
        <taxon>Betaproteobacteria</taxon>
        <taxon>Burkholderiales</taxon>
        <taxon>Burkholderiaceae</taxon>
        <taxon>Burkholderia</taxon>
        <taxon>Burkholderia cepacia complex</taxon>
    </lineage>
</organism>
<keyword evidence="2" id="KW-1185">Reference proteome</keyword>
<evidence type="ECO:0000313" key="1">
    <source>
        <dbReference type="EMBL" id="MFH5249637.1"/>
    </source>
</evidence>
<gene>
    <name evidence="1" type="ORF">ACGTRS_00155</name>
</gene>
<dbReference type="EMBL" id="JBIMPM010000001">
    <property type="protein sequence ID" value="MFH5249637.1"/>
    <property type="molecule type" value="Genomic_DNA"/>
</dbReference>
<dbReference type="Proteomes" id="UP001609186">
    <property type="component" value="Unassembled WGS sequence"/>
</dbReference>